<name>A0A8J7QGZ3_9BACT</name>
<gene>
    <name evidence="1" type="ORF">J3U88_08105</name>
</gene>
<dbReference type="EMBL" id="JAFREP010000005">
    <property type="protein sequence ID" value="MBO1318415.1"/>
    <property type="molecule type" value="Genomic_DNA"/>
</dbReference>
<protein>
    <submittedName>
        <fullName evidence="1">Uncharacterized protein</fullName>
    </submittedName>
</protein>
<dbReference type="AlphaFoldDB" id="A0A8J7QGZ3"/>
<evidence type="ECO:0000313" key="2">
    <source>
        <dbReference type="Proteomes" id="UP000664417"/>
    </source>
</evidence>
<reference evidence="1" key="1">
    <citation type="submission" date="2021-03" db="EMBL/GenBank/DDBJ databases">
        <authorList>
            <person name="Wang G."/>
        </authorList>
    </citation>
    <scope>NUCLEOTIDE SEQUENCE</scope>
    <source>
        <strain evidence="1">KCTC 12899</strain>
    </source>
</reference>
<accession>A0A8J7QGZ3</accession>
<keyword evidence="2" id="KW-1185">Reference proteome</keyword>
<dbReference type="RefSeq" id="WP_207858172.1">
    <property type="nucleotide sequence ID" value="NZ_JAFREP010000005.1"/>
</dbReference>
<proteinExistence type="predicted"/>
<comment type="caution">
    <text evidence="1">The sequence shown here is derived from an EMBL/GenBank/DDBJ whole genome shotgun (WGS) entry which is preliminary data.</text>
</comment>
<organism evidence="1 2">
    <name type="scientific">Acanthopleuribacter pedis</name>
    <dbReference type="NCBI Taxonomy" id="442870"/>
    <lineage>
        <taxon>Bacteria</taxon>
        <taxon>Pseudomonadati</taxon>
        <taxon>Acidobacteriota</taxon>
        <taxon>Holophagae</taxon>
        <taxon>Acanthopleuribacterales</taxon>
        <taxon>Acanthopleuribacteraceae</taxon>
        <taxon>Acanthopleuribacter</taxon>
    </lineage>
</organism>
<dbReference type="Proteomes" id="UP000664417">
    <property type="component" value="Unassembled WGS sequence"/>
</dbReference>
<evidence type="ECO:0000313" key="1">
    <source>
        <dbReference type="EMBL" id="MBO1318415.1"/>
    </source>
</evidence>
<sequence length="179" mass="20593">MHIEIQTKNTEVVTWFSGHTWSPRPFGEYFFGPDPNTELLGYFSEIHVNTGGRPFRRWMVRHALDETEKLADYGKGVFFIQDDEERVHPFQFWGVRHELRAECGFPLSSLTGDKECALSIGGEKWSGLSVSDARYFMTPELLIYLGEEAHDVIKALCLVSSYEVQITIPREEQLNGNLF</sequence>